<dbReference type="AlphaFoldDB" id="A0A6A4GHX6"/>
<protein>
    <submittedName>
        <fullName evidence="1">Uncharacterized protein</fullName>
    </submittedName>
</protein>
<name>A0A6A4GHX6_9AGAR</name>
<evidence type="ECO:0000313" key="1">
    <source>
        <dbReference type="EMBL" id="KAE9385262.1"/>
    </source>
</evidence>
<keyword evidence="2" id="KW-1185">Reference proteome</keyword>
<proteinExistence type="predicted"/>
<organism evidence="1 2">
    <name type="scientific">Gymnopus androsaceus JB14</name>
    <dbReference type="NCBI Taxonomy" id="1447944"/>
    <lineage>
        <taxon>Eukaryota</taxon>
        <taxon>Fungi</taxon>
        <taxon>Dikarya</taxon>
        <taxon>Basidiomycota</taxon>
        <taxon>Agaricomycotina</taxon>
        <taxon>Agaricomycetes</taxon>
        <taxon>Agaricomycetidae</taxon>
        <taxon>Agaricales</taxon>
        <taxon>Marasmiineae</taxon>
        <taxon>Omphalotaceae</taxon>
        <taxon>Gymnopus</taxon>
    </lineage>
</organism>
<evidence type="ECO:0000313" key="2">
    <source>
        <dbReference type="Proteomes" id="UP000799118"/>
    </source>
</evidence>
<gene>
    <name evidence="1" type="ORF">BT96DRAFT_1007225</name>
</gene>
<accession>A0A6A4GHX6</accession>
<dbReference type="Proteomes" id="UP000799118">
    <property type="component" value="Unassembled WGS sequence"/>
</dbReference>
<sequence>MLVIDAMHCILEGVVHYHCHHVLRLDTSATRISADGFKFVFNWSWTPYDPKTVSKDLKILEQQVVSVVKVQKALSLAISGDKALTLEQLWTRLDNQGTLGSLQFVAHTLGLPMTLVIRYATTASWLNSVPKNYGEANAGSTKADEWRILSTVYLPIALITLWGDDIGHAPPSDSFLMKALDHTMAFFQATIIACKYTMTSSRTEAFQKYYNQQVGGLHTLFPHTREGTARPNVHAGQHIYNFLLLFGPVISWWCFPFEHLIGAIQKINTNDHIGGPMEATIVRTLVQTANLRHWLHRPDCPKAIRQLTLLFDKCFIPVNAPKSSNEFIQRKGTTRAYTKHDGVNFSPYITHKGNANIIYRPTASEAPLAGQIQRIKNVGNTVRIHICHAQFVETVTGRTCVSASSAHASAYWP</sequence>
<dbReference type="OrthoDB" id="3247418at2759"/>
<dbReference type="EMBL" id="ML770009">
    <property type="protein sequence ID" value="KAE9385262.1"/>
    <property type="molecule type" value="Genomic_DNA"/>
</dbReference>
<reference evidence="1" key="1">
    <citation type="journal article" date="2019" name="Environ. Microbiol.">
        <title>Fungal ecological strategies reflected in gene transcription - a case study of two litter decomposers.</title>
        <authorList>
            <person name="Barbi F."/>
            <person name="Kohler A."/>
            <person name="Barry K."/>
            <person name="Baskaran P."/>
            <person name="Daum C."/>
            <person name="Fauchery L."/>
            <person name="Ihrmark K."/>
            <person name="Kuo A."/>
            <person name="LaButti K."/>
            <person name="Lipzen A."/>
            <person name="Morin E."/>
            <person name="Grigoriev I.V."/>
            <person name="Henrissat B."/>
            <person name="Lindahl B."/>
            <person name="Martin F."/>
        </authorList>
    </citation>
    <scope>NUCLEOTIDE SEQUENCE</scope>
    <source>
        <strain evidence="1">JB14</strain>
    </source>
</reference>